<protein>
    <submittedName>
        <fullName evidence="2">DUF4148 domain-containing protein</fullName>
    </submittedName>
</protein>
<dbReference type="InterPro" id="IPR025421">
    <property type="entry name" value="DUF4148"/>
</dbReference>
<proteinExistence type="predicted"/>
<sequence>MKKTLASALLLSLAALSAGAYAGQNIEPNNVPFQGVYGTPYEGPSRAQVQAELAAAKAAGQVSNVEPNDMPFQGVYGAPQSGVTRAQVQAELATAKAAGQVSNVEPNDLPFSGAYHRVN</sequence>
<organism evidence="2">
    <name type="scientific">Achromobacter sp. HNDS-1</name>
    <dbReference type="NCBI Taxonomy" id="3151598"/>
    <lineage>
        <taxon>Bacteria</taxon>
        <taxon>Pseudomonadati</taxon>
        <taxon>Pseudomonadota</taxon>
        <taxon>Betaproteobacteria</taxon>
        <taxon>Burkholderiales</taxon>
        <taxon>Alcaligenaceae</taxon>
        <taxon>Achromobacter</taxon>
    </lineage>
</organism>
<dbReference type="EMBL" id="CP157584">
    <property type="protein sequence ID" value="XBP00738.1"/>
    <property type="molecule type" value="Genomic_DNA"/>
</dbReference>
<feature type="chain" id="PRO_5043829086" evidence="1">
    <location>
        <begin position="23"/>
        <end position="119"/>
    </location>
</feature>
<accession>A0AAU7LFR0</accession>
<gene>
    <name evidence="2" type="ORF">ABFG95_09775</name>
</gene>
<evidence type="ECO:0000256" key="1">
    <source>
        <dbReference type="SAM" id="SignalP"/>
    </source>
</evidence>
<dbReference type="Pfam" id="PF13663">
    <property type="entry name" value="DUF4148"/>
    <property type="match status" value="2"/>
</dbReference>
<reference evidence="2" key="1">
    <citation type="submission" date="2024-05" db="EMBL/GenBank/DDBJ databases">
        <title>Transcriptome analysis of the degradation process of organic nitrogen by two heterotrophic nitrifying and aerobic denitrifying bacteria, Achromobacter sp. HNDS-1 and Enterobacter sp. HNDS-6.</title>
        <authorList>
            <person name="Huang Y."/>
        </authorList>
    </citation>
    <scope>NUCLEOTIDE SEQUENCE</scope>
    <source>
        <strain evidence="2">HNDS-1</strain>
    </source>
</reference>
<feature type="signal peptide" evidence="1">
    <location>
        <begin position="1"/>
        <end position="22"/>
    </location>
</feature>
<dbReference type="KEGG" id="achh:ABFG95_09775"/>
<dbReference type="AlphaFoldDB" id="A0AAU7LFR0"/>
<keyword evidence="1" id="KW-0732">Signal</keyword>
<name>A0AAU7LFR0_9BURK</name>
<dbReference type="RefSeq" id="WP_175145039.1">
    <property type="nucleotide sequence ID" value="NZ_CP157584.1"/>
</dbReference>
<evidence type="ECO:0000313" key="2">
    <source>
        <dbReference type="EMBL" id="XBP00738.1"/>
    </source>
</evidence>